<protein>
    <recommendedName>
        <fullName evidence="3">Flagellar hook-length control protein-like C-terminal domain-containing protein</fullName>
    </recommendedName>
</protein>
<gene>
    <name evidence="1" type="ORF">CSX02_01695</name>
</gene>
<organism evidence="1 2">
    <name type="scientific">Agathobacter ruminis</name>
    <dbReference type="NCBI Taxonomy" id="1712665"/>
    <lineage>
        <taxon>Bacteria</taxon>
        <taxon>Bacillati</taxon>
        <taxon>Bacillota</taxon>
        <taxon>Clostridia</taxon>
        <taxon>Lachnospirales</taxon>
        <taxon>Lachnospiraceae</taxon>
        <taxon>Agathobacter</taxon>
    </lineage>
</organism>
<dbReference type="InterPro" id="IPR046207">
    <property type="entry name" value="DUF6240"/>
</dbReference>
<evidence type="ECO:0008006" key="3">
    <source>
        <dbReference type="Google" id="ProtNLM"/>
    </source>
</evidence>
<reference evidence="1 2" key="1">
    <citation type="submission" date="2017-10" db="EMBL/GenBank/DDBJ databases">
        <title>Resolving the taxonomy of Roseburia spp., Eubacterium rectale and Agathobacter spp. through phylogenomic analysis.</title>
        <authorList>
            <person name="Sheridan P.O."/>
            <person name="Walker A.W."/>
            <person name="Duncan S.H."/>
            <person name="Scott K.P."/>
            <person name="Toole P.W.O."/>
            <person name="Luis P."/>
            <person name="Flint H.J."/>
        </authorList>
    </citation>
    <scope>NUCLEOTIDE SEQUENCE [LARGE SCALE GENOMIC DNA]</scope>
    <source>
        <strain evidence="1 2">JK623</strain>
    </source>
</reference>
<dbReference type="RefSeq" id="WP_099385398.1">
    <property type="nucleotide sequence ID" value="NZ_JANSWH010000068.1"/>
</dbReference>
<proteinExistence type="predicted"/>
<dbReference type="EMBL" id="PDYG01000004">
    <property type="protein sequence ID" value="PHU38686.1"/>
    <property type="molecule type" value="Genomic_DNA"/>
</dbReference>
<accession>A0A2G3E5Z5</accession>
<reference evidence="1 2" key="2">
    <citation type="submission" date="2017-10" db="EMBL/GenBank/DDBJ databases">
        <authorList>
            <person name="Banno H."/>
            <person name="Chua N.-H."/>
        </authorList>
    </citation>
    <scope>NUCLEOTIDE SEQUENCE [LARGE SCALE GENOMIC DNA]</scope>
    <source>
        <strain evidence="1 2">JK623</strain>
    </source>
</reference>
<sequence length="1006" mass="112477">MKIDLIDNIRENSVKNMDISKGIADYAAQNEETKSSVHKVKAGYVVDSVPQQRMNPIYANPNEEEKTMMDRLQQDQMADSDARKNQMAVLANTTTKEDLRDMQEAGFSVNESTPEQIITVTDRINANIAKTGGEVSGDISKEKLEELVGSEYLATQIAQAFQQNDLPLTDENIESIREVSEIYEGLEGLDGQEMLYLVKNEYEPTLENLYKAEHSAGLATPTGSIHIDEFRSQVEQIIRDAGVEVSDASLKNAQTLLENQIPLTSENLQYFTQLQEMEKPSETVFAQAVADAVAEGNGCKDAIMLSGYSVSERARDAQSVIEDVTDEDLAYCIEHGQELTIRNLADAKAHRGETDSRKWADQMQFLTAKRMLEETRLAMTTEANRTLIRRGFAIDTKPLEALVEELKSQEKNYYETLLSQYDVEPTETNVNRYAQTIDLLAQLKSAPATILSLDEVEATLNVLGDKAAIQKADYEKAGMEYEKLWTAPRKDMGDSIQKAFRNVDDILTDMGLETSDANRRAVRILAYNHTELTIDHLTEMKAQDEQMQRLFSNLTPRTTLELIRRGENPIDMPIEELNRTVEAIKTEIGDNGAERFEKFLHKLEQNKAISEEERSSYIGIYRLIAQVEKNDGAALGAAYEQGSEITMRALLTQLRNQSKKNSDYVVDDQFDGVNAVQKGVRIDRQIEAAFQNQCIKDVAEQMTPGWMQNLPEDWMDQSPEQLRQMLQNYMNENPDGEAETYAKQMLDDLQQAANCPEEIYAQLERMDVPASVHNVLAMEMLSAHPGNAISTIWKAKDALADAKEELLERFAEAVESPTELADALETLEEVAEHALDDMVQEVREAHSLDIRAMQLATKQIHLASKQTSEESFLIPMQTSDGNVTGVSLKVVRGSGKKGFVDIFFESAVAGKISASFEAKKDSISGLVVCEDRNMQTMMSQQLPALAQTLSSSGEQVDLRVALGDANPVQHAKKSSGDETSDSDNSVQTGRLYKIAKAFIDFANEYH</sequence>
<evidence type="ECO:0000313" key="1">
    <source>
        <dbReference type="EMBL" id="PHU38686.1"/>
    </source>
</evidence>
<name>A0A2G3E5Z5_9FIRM</name>
<dbReference type="Proteomes" id="UP000224563">
    <property type="component" value="Unassembled WGS sequence"/>
</dbReference>
<comment type="caution">
    <text evidence="1">The sequence shown here is derived from an EMBL/GenBank/DDBJ whole genome shotgun (WGS) entry which is preliminary data.</text>
</comment>
<keyword evidence="2" id="KW-1185">Reference proteome</keyword>
<dbReference type="AlphaFoldDB" id="A0A2G3E5Z5"/>
<dbReference type="Pfam" id="PF19753">
    <property type="entry name" value="DUF6240"/>
    <property type="match status" value="2"/>
</dbReference>
<evidence type="ECO:0000313" key="2">
    <source>
        <dbReference type="Proteomes" id="UP000224563"/>
    </source>
</evidence>